<dbReference type="GO" id="GO:0051537">
    <property type="term" value="F:2 iron, 2 sulfur cluster binding"/>
    <property type="evidence" value="ECO:0007669"/>
    <property type="project" value="UniProtKB-UniRule"/>
</dbReference>
<keyword evidence="15" id="KW-1185">Reference proteome</keyword>
<dbReference type="Proteomes" id="UP001280581">
    <property type="component" value="Unassembled WGS sequence"/>
</dbReference>
<dbReference type="Gene3D" id="3.40.50.11000">
    <property type="entry name" value="Fe-S cluster assembly protein Dre2, N-terminal domain"/>
    <property type="match status" value="1"/>
</dbReference>
<dbReference type="Pfam" id="PF05093">
    <property type="entry name" value="CIAPIN1"/>
    <property type="match status" value="1"/>
</dbReference>
<dbReference type="GO" id="GO:0046872">
    <property type="term" value="F:metal ion binding"/>
    <property type="evidence" value="ECO:0007669"/>
    <property type="project" value="UniProtKB-KW"/>
</dbReference>
<evidence type="ECO:0000256" key="9">
    <source>
        <dbReference type="ARBA" id="ARBA00023128"/>
    </source>
</evidence>
<evidence type="ECO:0000256" key="10">
    <source>
        <dbReference type="HAMAP-Rule" id="MF_03115"/>
    </source>
</evidence>
<keyword evidence="5 10" id="KW-0001">2Fe-2S</keyword>
<feature type="region of interest" description="Disordered" evidence="11">
    <location>
        <begin position="139"/>
        <end position="170"/>
    </location>
</feature>
<sequence>MARTLLLAGPSIAAHPEVLDKVYEIHHRSSADLQMLDRLAAGLVQLPASTYDVVLLLTDADGTTRESHKLLDRDVMQKVVAALKPGGLLKSQDGVFGSTGGVEKTEAILAGLVDGADGMVKPEQVESVSIPLKLRKKANNTNGADATTNRDGAVPLNANGKREQAPPVQPLGVGFVDFSDDLDAEIITGEDDDLVDEDDLITEADMARPIIQPPECRPKAGKRRRACKDCTCGMKEKLEAEDAAKRATADEALNTMKLGADDLTEVDFTVQGLPSFPTPSTLNGVLALSLSLTLPLYLPESPFPALSGPGVASSASNPPLNNDNPSPTDAVWTGVLGTLEPPVSLFEW</sequence>
<evidence type="ECO:0000256" key="3">
    <source>
        <dbReference type="ARBA" id="ARBA00022485"/>
    </source>
</evidence>
<protein>
    <recommendedName>
        <fullName evidence="16">Anamorsin homolog</fullName>
    </recommendedName>
</protein>
<evidence type="ECO:0000256" key="6">
    <source>
        <dbReference type="ARBA" id="ARBA00022723"/>
    </source>
</evidence>
<evidence type="ECO:0000256" key="8">
    <source>
        <dbReference type="ARBA" id="ARBA00023014"/>
    </source>
</evidence>
<evidence type="ECO:0000256" key="11">
    <source>
        <dbReference type="SAM" id="MobiDB-lite"/>
    </source>
</evidence>
<dbReference type="Pfam" id="PF16803">
    <property type="entry name" value="DRE2_N"/>
    <property type="match status" value="1"/>
</dbReference>
<dbReference type="HAMAP" id="MF_03115">
    <property type="entry name" value="Anamorsin"/>
    <property type="match status" value="1"/>
</dbReference>
<name>A0AAN6M5F2_9PLEO</name>
<dbReference type="GO" id="GO:0016226">
    <property type="term" value="P:iron-sulfur cluster assembly"/>
    <property type="evidence" value="ECO:0007669"/>
    <property type="project" value="UniProtKB-UniRule"/>
</dbReference>
<evidence type="ECO:0000256" key="1">
    <source>
        <dbReference type="ARBA" id="ARBA00001966"/>
    </source>
</evidence>
<comment type="cofactor">
    <cofactor evidence="1">
        <name>[4Fe-4S] cluster</name>
        <dbReference type="ChEBI" id="CHEBI:49883"/>
    </cofactor>
</comment>
<evidence type="ECO:0000256" key="2">
    <source>
        <dbReference type="ARBA" id="ARBA00008169"/>
    </source>
</evidence>
<feature type="binding site" evidence="10">
    <location>
        <position position="232"/>
    </location>
    <ligand>
        <name>[2Fe-2S] cluster</name>
        <dbReference type="ChEBI" id="CHEBI:190135"/>
    </ligand>
</feature>
<evidence type="ECO:0000259" key="13">
    <source>
        <dbReference type="Pfam" id="PF16803"/>
    </source>
</evidence>
<comment type="subcellular location">
    <subcellularLocation>
        <location evidence="10">Cytoplasm</location>
    </subcellularLocation>
    <subcellularLocation>
        <location evidence="10">Mitochondrion intermembrane space</location>
    </subcellularLocation>
</comment>
<keyword evidence="4 10" id="KW-0963">Cytoplasm</keyword>
<comment type="caution">
    <text evidence="14">The sequence shown here is derived from an EMBL/GenBank/DDBJ whole genome shotgun (WGS) entry which is preliminary data.</text>
</comment>
<feature type="region of interest" description="Disordered" evidence="11">
    <location>
        <begin position="308"/>
        <end position="332"/>
    </location>
</feature>
<dbReference type="PANTHER" id="PTHR13273:SF14">
    <property type="entry name" value="ANAMORSIN"/>
    <property type="match status" value="1"/>
</dbReference>
<dbReference type="PANTHER" id="PTHR13273">
    <property type="entry name" value="ANAMORSIN"/>
    <property type="match status" value="1"/>
</dbReference>
<evidence type="ECO:0008006" key="16">
    <source>
        <dbReference type="Google" id="ProtNLM"/>
    </source>
</evidence>
<evidence type="ECO:0000256" key="7">
    <source>
        <dbReference type="ARBA" id="ARBA00023004"/>
    </source>
</evidence>
<feature type="binding site" evidence="10">
    <location>
        <position position="230"/>
    </location>
    <ligand>
        <name>[2Fe-2S] cluster</name>
        <dbReference type="ChEBI" id="CHEBI:190135"/>
    </ligand>
</feature>
<evidence type="ECO:0000313" key="15">
    <source>
        <dbReference type="Proteomes" id="UP001280581"/>
    </source>
</evidence>
<dbReference type="InterPro" id="IPR046408">
    <property type="entry name" value="CIAPIN1"/>
</dbReference>
<feature type="binding site" evidence="10">
    <location>
        <position position="216"/>
    </location>
    <ligand>
        <name>[2Fe-2S] cluster</name>
        <dbReference type="ChEBI" id="CHEBI:190135"/>
    </ligand>
</feature>
<evidence type="ECO:0000256" key="5">
    <source>
        <dbReference type="ARBA" id="ARBA00022714"/>
    </source>
</evidence>
<feature type="region of interest" description="Fe-S binding site A" evidence="10">
    <location>
        <begin position="216"/>
        <end position="232"/>
    </location>
</feature>
<keyword evidence="8 10" id="KW-0411">Iron-sulfur</keyword>
<keyword evidence="7 10" id="KW-0408">Iron</keyword>
<organism evidence="14 15">
    <name type="scientific">Pseudopithomyces chartarum</name>
    <dbReference type="NCBI Taxonomy" id="1892770"/>
    <lineage>
        <taxon>Eukaryota</taxon>
        <taxon>Fungi</taxon>
        <taxon>Dikarya</taxon>
        <taxon>Ascomycota</taxon>
        <taxon>Pezizomycotina</taxon>
        <taxon>Dothideomycetes</taxon>
        <taxon>Pleosporomycetidae</taxon>
        <taxon>Pleosporales</taxon>
        <taxon>Massarineae</taxon>
        <taxon>Didymosphaeriaceae</taxon>
        <taxon>Pseudopithomyces</taxon>
    </lineage>
</organism>
<dbReference type="FunFam" id="3.40.50.11000:FF:000002">
    <property type="entry name" value="Fe-S cluster assembly protein DRE2"/>
    <property type="match status" value="1"/>
</dbReference>
<feature type="compositionally biased region" description="Low complexity" evidence="11">
    <location>
        <begin position="139"/>
        <end position="149"/>
    </location>
</feature>
<comment type="cofactor">
    <cofactor evidence="10">
        <name>[2Fe-2S] cluster</name>
        <dbReference type="ChEBI" id="CHEBI:190135"/>
    </cofactor>
</comment>
<comment type="caution">
    <text evidence="10">Lacks conserved residue(s) required for the propagation of feature annotation.</text>
</comment>
<evidence type="ECO:0000313" key="14">
    <source>
        <dbReference type="EMBL" id="KAK3216118.1"/>
    </source>
</evidence>
<dbReference type="GO" id="GO:0009055">
    <property type="term" value="F:electron transfer activity"/>
    <property type="evidence" value="ECO:0007669"/>
    <property type="project" value="UniProtKB-UniRule"/>
</dbReference>
<comment type="domain">
    <text evidence="10">The C-terminal domain binds 2 Fe-S clusters but is otherwise mostly in an intrinsically disordered conformation.</text>
</comment>
<dbReference type="AlphaFoldDB" id="A0AAN6M5F2"/>
<evidence type="ECO:0000259" key="12">
    <source>
        <dbReference type="Pfam" id="PF05093"/>
    </source>
</evidence>
<comment type="similarity">
    <text evidence="2 10">Belongs to the anamorsin family.</text>
</comment>
<feature type="domain" description="Fe-S cluster assembly protein Dre2 N-terminal" evidence="13">
    <location>
        <begin position="3"/>
        <end position="133"/>
    </location>
</feature>
<reference evidence="14 15" key="1">
    <citation type="submission" date="2021-02" db="EMBL/GenBank/DDBJ databases">
        <title>Genome assembly of Pseudopithomyces chartarum.</title>
        <authorList>
            <person name="Jauregui R."/>
            <person name="Singh J."/>
            <person name="Voisey C."/>
        </authorList>
    </citation>
    <scope>NUCLEOTIDE SEQUENCE [LARGE SCALE GENOMIC DNA]</scope>
    <source>
        <strain evidence="14 15">AGR01</strain>
    </source>
</reference>
<feature type="compositionally biased region" description="Low complexity" evidence="11">
    <location>
        <begin position="313"/>
        <end position="327"/>
    </location>
</feature>
<gene>
    <name evidence="14" type="ORF">GRF29_8g2175472</name>
</gene>
<keyword evidence="3" id="KW-0004">4Fe-4S</keyword>
<dbReference type="InterPro" id="IPR031838">
    <property type="entry name" value="Dre2_N"/>
</dbReference>
<comment type="domain">
    <text evidence="10">The N-terminal domain has structural similarity with S-adenosyl-L-methionine-dependent methyltransferases, but does not bind S-adenosyl-L-methionine. It is required for correct assembly of the 2 Fe-S clusters.</text>
</comment>
<feature type="binding site" evidence="10">
    <location>
        <position position="227"/>
    </location>
    <ligand>
        <name>[2Fe-2S] cluster</name>
        <dbReference type="ChEBI" id="CHEBI:190135"/>
    </ligand>
</feature>
<keyword evidence="6 10" id="KW-0479">Metal-binding</keyword>
<evidence type="ECO:0000256" key="4">
    <source>
        <dbReference type="ARBA" id="ARBA00022490"/>
    </source>
</evidence>
<dbReference type="GO" id="GO:0051539">
    <property type="term" value="F:4 iron, 4 sulfur cluster binding"/>
    <property type="evidence" value="ECO:0007669"/>
    <property type="project" value="UniProtKB-KW"/>
</dbReference>
<dbReference type="GO" id="GO:0005758">
    <property type="term" value="C:mitochondrial intermembrane space"/>
    <property type="evidence" value="ECO:0007669"/>
    <property type="project" value="UniProtKB-SubCell"/>
</dbReference>
<dbReference type="EMBL" id="WVTA01000002">
    <property type="protein sequence ID" value="KAK3216118.1"/>
    <property type="molecule type" value="Genomic_DNA"/>
</dbReference>
<accession>A0AAN6M5F2</accession>
<feature type="domain" description="Anamorsin C-terminal" evidence="12">
    <location>
        <begin position="211"/>
        <end position="273"/>
    </location>
</feature>
<proteinExistence type="inferred from homology"/>
<dbReference type="InterPro" id="IPR007785">
    <property type="entry name" value="Anamorsin"/>
</dbReference>
<keyword evidence="9 10" id="KW-0496">Mitochondrion</keyword>